<accession>A0A3E4ZF98</accession>
<evidence type="ECO:0000313" key="2">
    <source>
        <dbReference type="EMBL" id="RGM83682.1"/>
    </source>
</evidence>
<organism evidence="3 4">
    <name type="scientific">Phocaeicola plebeius</name>
    <dbReference type="NCBI Taxonomy" id="310297"/>
    <lineage>
        <taxon>Bacteria</taxon>
        <taxon>Pseudomonadati</taxon>
        <taxon>Bacteroidota</taxon>
        <taxon>Bacteroidia</taxon>
        <taxon>Bacteroidales</taxon>
        <taxon>Bacteroidaceae</taxon>
        <taxon>Phocaeicola</taxon>
    </lineage>
</organism>
<evidence type="ECO:0000313" key="3">
    <source>
        <dbReference type="EMBL" id="RGM93774.1"/>
    </source>
</evidence>
<dbReference type="Pfam" id="PF15655">
    <property type="entry name" value="Imm-NTF2"/>
    <property type="match status" value="1"/>
</dbReference>
<reference evidence="3 4" key="1">
    <citation type="submission" date="2018-08" db="EMBL/GenBank/DDBJ databases">
        <title>A genome reference for cultivated species of the human gut microbiota.</title>
        <authorList>
            <person name="Zou Y."/>
            <person name="Xue W."/>
            <person name="Luo G."/>
        </authorList>
    </citation>
    <scope>NUCLEOTIDE SEQUENCE [LARGE SCALE GENOMIC DNA]</scope>
    <source>
        <strain evidence="3 4">OM06-2</strain>
    </source>
</reference>
<sequence length="141" mass="17164">MDDVTKKTIEELVLNFISEMNEWEKFCNNLKKENTQLSWNEKQDMMKQKVASIFIKYCTNKERKMSRPNALSWGSEGSYIYDSKEEKIVDIQESRKNRFIVITQNDNKYLQYVIVKKDNKYLIDSKKRRFLDEDKWYVDYL</sequence>
<protein>
    <recommendedName>
        <fullName evidence="1">NTF2 fold immunity protein domain-containing protein</fullName>
    </recommendedName>
</protein>
<dbReference type="AlphaFoldDB" id="A0A3E4ZF98"/>
<dbReference type="InterPro" id="IPR028049">
    <property type="entry name" value="Imm-NTF2"/>
</dbReference>
<dbReference type="EMBL" id="QSTW01000001">
    <property type="protein sequence ID" value="RGM93774.1"/>
    <property type="molecule type" value="Genomic_DNA"/>
</dbReference>
<dbReference type="RefSeq" id="WP_117700625.1">
    <property type="nucleotide sequence ID" value="NZ_QSTW01000001.1"/>
</dbReference>
<comment type="caution">
    <text evidence="3">The sequence shown here is derived from an EMBL/GenBank/DDBJ whole genome shotgun (WGS) entry which is preliminary data.</text>
</comment>
<dbReference type="EMBL" id="QSTW01000060">
    <property type="protein sequence ID" value="RGM83682.1"/>
    <property type="molecule type" value="Genomic_DNA"/>
</dbReference>
<dbReference type="Proteomes" id="UP000260814">
    <property type="component" value="Unassembled WGS sequence"/>
</dbReference>
<proteinExistence type="predicted"/>
<evidence type="ECO:0000313" key="4">
    <source>
        <dbReference type="Proteomes" id="UP000260814"/>
    </source>
</evidence>
<feature type="domain" description="NTF2 fold immunity protein" evidence="1">
    <location>
        <begin position="10"/>
        <end position="137"/>
    </location>
</feature>
<gene>
    <name evidence="3" type="ORF">DXB87_02045</name>
    <name evidence="2" type="ORF">DXB87_17495</name>
</gene>
<evidence type="ECO:0000259" key="1">
    <source>
        <dbReference type="Pfam" id="PF15655"/>
    </source>
</evidence>
<name>A0A3E4ZF98_9BACT</name>